<comment type="caution">
    <text evidence="3">The sequence shown here is derived from an EMBL/GenBank/DDBJ whole genome shotgun (WGS) entry which is preliminary data.</text>
</comment>
<dbReference type="InterPro" id="IPR006619">
    <property type="entry name" value="PGRP_domain_met/bac"/>
</dbReference>
<sequence>MHFVTRKEWGARAPRGPHTPLPTARGVKVHYEGSTVPTALLADHAKCITTVRQIQAFHMDTNGWNDIAYNLLVCPHRYVFEGRGAPILSAANGPGLNNVGKVRVEVFGELVGTDEWNGKNPGNRIEIAAADGSWGVAFEGAGLDAWHEATSELEGVGEMREIYDPQMKWKSRWTVGGITFKAGRARRRPPR</sequence>
<dbReference type="SUPFAM" id="SSF55846">
    <property type="entry name" value="N-acetylmuramoyl-L-alanine amidase-like"/>
    <property type="match status" value="1"/>
</dbReference>
<dbReference type="PANTHER" id="PTHR11022:SF41">
    <property type="entry name" value="PEPTIDOGLYCAN-RECOGNITION PROTEIN LC-RELATED"/>
    <property type="match status" value="1"/>
</dbReference>
<dbReference type="SMART" id="SM00701">
    <property type="entry name" value="PGRP"/>
    <property type="match status" value="1"/>
</dbReference>
<name>A0ABV3GK76_MICGL</name>
<dbReference type="RefSeq" id="WP_061254349.1">
    <property type="nucleotide sequence ID" value="NZ_JBFALK010000015.1"/>
</dbReference>
<keyword evidence="4" id="KW-1185">Reference proteome</keyword>
<reference evidence="3 4" key="1">
    <citation type="submission" date="2024-06" db="EMBL/GenBank/DDBJ databases">
        <title>The Natural Products Discovery Center: Release of the First 8490 Sequenced Strains for Exploring Actinobacteria Biosynthetic Diversity.</title>
        <authorList>
            <person name="Kalkreuter E."/>
            <person name="Kautsar S.A."/>
            <person name="Yang D."/>
            <person name="Bader C.D."/>
            <person name="Teijaro C.N."/>
            <person name="Fluegel L."/>
            <person name="Davis C.M."/>
            <person name="Simpson J.R."/>
            <person name="Lauterbach L."/>
            <person name="Steele A.D."/>
            <person name="Gui C."/>
            <person name="Meng S."/>
            <person name="Li G."/>
            <person name="Viehrig K."/>
            <person name="Ye F."/>
            <person name="Su P."/>
            <person name="Kiefer A.F."/>
            <person name="Nichols A."/>
            <person name="Cepeda A.J."/>
            <person name="Yan W."/>
            <person name="Fan B."/>
            <person name="Jiang Y."/>
            <person name="Adhikari A."/>
            <person name="Zheng C.-J."/>
            <person name="Schuster L."/>
            <person name="Cowan T.M."/>
            <person name="Smanski M.J."/>
            <person name="Chevrette M.G."/>
            <person name="De Carvalho L.P.S."/>
            <person name="Shen B."/>
        </authorList>
    </citation>
    <scope>NUCLEOTIDE SEQUENCE [LARGE SCALE GENOMIC DNA]</scope>
    <source>
        <strain evidence="3 4">NPDC050100</strain>
    </source>
</reference>
<evidence type="ECO:0000313" key="4">
    <source>
        <dbReference type="Proteomes" id="UP001551675"/>
    </source>
</evidence>
<evidence type="ECO:0000256" key="1">
    <source>
        <dbReference type="SAM" id="MobiDB-lite"/>
    </source>
</evidence>
<feature type="compositionally biased region" description="Basic and acidic residues" evidence="1">
    <location>
        <begin position="1"/>
        <end position="10"/>
    </location>
</feature>
<protein>
    <recommendedName>
        <fullName evidence="2">Peptidoglycan recognition protein family domain-containing protein</fullName>
    </recommendedName>
</protein>
<organism evidence="3 4">
    <name type="scientific">Microtetraspora glauca</name>
    <dbReference type="NCBI Taxonomy" id="1996"/>
    <lineage>
        <taxon>Bacteria</taxon>
        <taxon>Bacillati</taxon>
        <taxon>Actinomycetota</taxon>
        <taxon>Actinomycetes</taxon>
        <taxon>Streptosporangiales</taxon>
        <taxon>Streptosporangiaceae</taxon>
        <taxon>Microtetraspora</taxon>
    </lineage>
</organism>
<dbReference type="InterPro" id="IPR015510">
    <property type="entry name" value="PGRP"/>
</dbReference>
<dbReference type="Proteomes" id="UP001551675">
    <property type="component" value="Unassembled WGS sequence"/>
</dbReference>
<accession>A0ABV3GK76</accession>
<dbReference type="InterPro" id="IPR036505">
    <property type="entry name" value="Amidase/PGRP_sf"/>
</dbReference>
<dbReference type="PANTHER" id="PTHR11022">
    <property type="entry name" value="PEPTIDOGLYCAN RECOGNITION PROTEIN"/>
    <property type="match status" value="1"/>
</dbReference>
<feature type="region of interest" description="Disordered" evidence="1">
    <location>
        <begin position="1"/>
        <end position="24"/>
    </location>
</feature>
<dbReference type="EMBL" id="JBFALK010000015">
    <property type="protein sequence ID" value="MEV0972045.1"/>
    <property type="molecule type" value="Genomic_DNA"/>
</dbReference>
<dbReference type="Gene3D" id="3.40.80.10">
    <property type="entry name" value="Peptidoglycan recognition protein-like"/>
    <property type="match status" value="1"/>
</dbReference>
<evidence type="ECO:0000313" key="3">
    <source>
        <dbReference type="EMBL" id="MEV0972045.1"/>
    </source>
</evidence>
<gene>
    <name evidence="3" type="ORF">AB0I59_25870</name>
</gene>
<evidence type="ECO:0000259" key="2">
    <source>
        <dbReference type="SMART" id="SM00701"/>
    </source>
</evidence>
<proteinExistence type="predicted"/>
<feature type="domain" description="Peptidoglycan recognition protein family" evidence="2">
    <location>
        <begin position="1"/>
        <end position="147"/>
    </location>
</feature>